<gene>
    <name evidence="4" type="primary">rps10</name>
</gene>
<accession>A0A8A6KJF3</accession>
<keyword evidence="2" id="KW-0687">Ribonucleoprotein</keyword>
<dbReference type="Gene3D" id="3.30.70.600">
    <property type="entry name" value="Ribosomal protein S10 domain"/>
    <property type="match status" value="1"/>
</dbReference>
<evidence type="ECO:0000313" key="4">
    <source>
        <dbReference type="EMBL" id="QTI83160.1"/>
    </source>
</evidence>
<dbReference type="SMART" id="SM01403">
    <property type="entry name" value="Ribosomal_S10"/>
    <property type="match status" value="1"/>
</dbReference>
<protein>
    <submittedName>
        <fullName evidence="4">Ribosomal protein S10</fullName>
    </submittedName>
</protein>
<dbReference type="AlphaFoldDB" id="A0A8A6KJF3"/>
<geneLocation type="mitochondrion" evidence="4"/>
<dbReference type="Pfam" id="PF00338">
    <property type="entry name" value="Ribosomal_S10"/>
    <property type="match status" value="1"/>
</dbReference>
<organism evidence="4">
    <name type="scientific">Minutocellus polymorphus</name>
    <dbReference type="NCBI Taxonomy" id="265543"/>
    <lineage>
        <taxon>Eukaryota</taxon>
        <taxon>Sar</taxon>
        <taxon>Stramenopiles</taxon>
        <taxon>Ochrophyta</taxon>
        <taxon>Bacillariophyta</taxon>
        <taxon>Mediophyceae</taxon>
        <taxon>Cymatosirophycidae</taxon>
        <taxon>Cymatosirales</taxon>
        <taxon>Cymatosiraceae</taxon>
        <taxon>Minutocellus</taxon>
    </lineage>
</organism>
<proteinExistence type="predicted"/>
<evidence type="ECO:0000256" key="2">
    <source>
        <dbReference type="ARBA" id="ARBA00023274"/>
    </source>
</evidence>
<dbReference type="RefSeq" id="YP_010242159.1">
    <property type="nucleotide sequence ID" value="NC_059933.1"/>
</dbReference>
<dbReference type="GeneID" id="69241699"/>
<sequence>MFINIYLSSKNHTSLNTFVRFFLKITRTKQIDASAFLVQHSKPRLIKKFSVLKSPHVNKKAQDQFEFRVYNKQLSLYSLQGLKLLRVLKQIQHKLFADVKIKVGFVFNHSKFQKKVRKKFNPNKIVLTKNQANESSSKFHLQLLDMYGEFHFKNDCKV</sequence>
<keyword evidence="4" id="KW-0496">Mitochondrion</keyword>
<name>A0A8A6KJF3_9STRA</name>
<dbReference type="EMBL" id="MW417226">
    <property type="protein sequence ID" value="QTI83160.1"/>
    <property type="molecule type" value="Genomic_DNA"/>
</dbReference>
<reference evidence="4" key="1">
    <citation type="submission" date="2020-12" db="EMBL/GenBank/DDBJ databases">
        <authorList>
            <person name="Xu Q."/>
            <person name="Chen N."/>
        </authorList>
    </citation>
    <scope>NUCLEOTIDE SEQUENCE</scope>
    <source>
        <strain evidence="4">CNS00095</strain>
    </source>
</reference>
<dbReference type="InterPro" id="IPR027486">
    <property type="entry name" value="Ribosomal_uS10_dom"/>
</dbReference>
<evidence type="ECO:0000256" key="1">
    <source>
        <dbReference type="ARBA" id="ARBA00022980"/>
    </source>
</evidence>
<feature type="domain" description="Small ribosomal subunit protein uS10" evidence="3">
    <location>
        <begin position="4"/>
        <end position="104"/>
    </location>
</feature>
<dbReference type="GO" id="GO:0005840">
    <property type="term" value="C:ribosome"/>
    <property type="evidence" value="ECO:0007669"/>
    <property type="project" value="UniProtKB-KW"/>
</dbReference>
<keyword evidence="1 4" id="KW-0689">Ribosomal protein</keyword>
<dbReference type="GO" id="GO:1990904">
    <property type="term" value="C:ribonucleoprotein complex"/>
    <property type="evidence" value="ECO:0007669"/>
    <property type="project" value="UniProtKB-KW"/>
</dbReference>
<dbReference type="InterPro" id="IPR036838">
    <property type="entry name" value="Ribosomal_uS10_dom_sf"/>
</dbReference>
<evidence type="ECO:0000259" key="3">
    <source>
        <dbReference type="SMART" id="SM01403"/>
    </source>
</evidence>
<dbReference type="SUPFAM" id="SSF54999">
    <property type="entry name" value="Ribosomal protein S10"/>
    <property type="match status" value="1"/>
</dbReference>